<comment type="caution">
    <text evidence="2">The sequence shown here is derived from an EMBL/GenBank/DDBJ whole genome shotgun (WGS) entry which is preliminary data.</text>
</comment>
<dbReference type="EMBL" id="LLEI02000014">
    <property type="protein sequence ID" value="OAJ95908.1"/>
    <property type="molecule type" value="Genomic_DNA"/>
</dbReference>
<dbReference type="InterPro" id="IPR011846">
    <property type="entry name" value="Cyd_oper_YbgE"/>
</dbReference>
<evidence type="ECO:0000313" key="3">
    <source>
        <dbReference type="Proteomes" id="UP000078406"/>
    </source>
</evidence>
<proteinExistence type="predicted"/>
<feature type="transmembrane region" description="Helical" evidence="1">
    <location>
        <begin position="76"/>
        <end position="97"/>
    </location>
</feature>
<keyword evidence="1" id="KW-1133">Transmembrane helix</keyword>
<protein>
    <submittedName>
        <fullName evidence="2">Cytochrome bd biosynthesis protein</fullName>
    </submittedName>
</protein>
<reference evidence="2 3" key="1">
    <citation type="journal article" date="2016" name="Syst. Appl. Microbiol.">
        <title>Vibrio bivalvicida sp. nov., a novel larval pathogen for bivalve molluscs reared in a hatchery.</title>
        <authorList>
            <person name="Dubert J."/>
            <person name="Romalde J.L."/>
            <person name="Prado S."/>
            <person name="Barja J.L."/>
        </authorList>
    </citation>
    <scope>NUCLEOTIDE SEQUENCE [LARGE SCALE GENOMIC DNA]</scope>
    <source>
        <strain evidence="2 3">605</strain>
    </source>
</reference>
<keyword evidence="1" id="KW-0472">Membrane</keyword>
<dbReference type="NCBIfam" id="TIGR02112">
    <property type="entry name" value="cyd_oper_ybgE"/>
    <property type="match status" value="1"/>
</dbReference>
<evidence type="ECO:0000313" key="2">
    <source>
        <dbReference type="EMBL" id="OAJ95908.1"/>
    </source>
</evidence>
<dbReference type="Proteomes" id="UP000078406">
    <property type="component" value="Unassembled WGS sequence"/>
</dbReference>
<keyword evidence="1" id="KW-0812">Transmembrane</keyword>
<name>A0A177Y4W5_9VIBR</name>
<accession>A0A177Y4W5</accession>
<evidence type="ECO:0000256" key="1">
    <source>
        <dbReference type="SAM" id="Phobius"/>
    </source>
</evidence>
<dbReference type="AlphaFoldDB" id="A0A177Y4W5"/>
<feature type="transmembrane region" description="Helical" evidence="1">
    <location>
        <begin position="49"/>
        <end position="70"/>
    </location>
</feature>
<dbReference type="RefSeq" id="WP_054961409.1">
    <property type="nucleotide sequence ID" value="NZ_LLEI02000014.1"/>
</dbReference>
<sequence length="100" mass="11322">MSDLAAQVAKLHAPVDKVLFRALSLVLGFYHVAMVMWDPELYSASIGGFNAIISPMLIWAVCSSMVFGLGFKPRNWYWQVLFSPYCSLTILIYLTVFRLI</sequence>
<feature type="transmembrane region" description="Helical" evidence="1">
    <location>
        <begin position="18"/>
        <end position="37"/>
    </location>
</feature>
<organism evidence="2 3">
    <name type="scientific">Vibrio bivalvicida</name>
    <dbReference type="NCBI Taxonomy" id="1276888"/>
    <lineage>
        <taxon>Bacteria</taxon>
        <taxon>Pseudomonadati</taxon>
        <taxon>Pseudomonadota</taxon>
        <taxon>Gammaproteobacteria</taxon>
        <taxon>Vibrionales</taxon>
        <taxon>Vibrionaceae</taxon>
        <taxon>Vibrio</taxon>
        <taxon>Vibrio oreintalis group</taxon>
    </lineage>
</organism>
<dbReference type="Pfam" id="PF09600">
    <property type="entry name" value="Cyd_oper_YbgE"/>
    <property type="match status" value="1"/>
</dbReference>
<gene>
    <name evidence="2" type="ORF">APB76_02100</name>
</gene>